<keyword evidence="3" id="KW-1185">Reference proteome</keyword>
<keyword evidence="1" id="KW-0472">Membrane</keyword>
<accession>A0ABP0XDI4</accession>
<evidence type="ECO:0000313" key="2">
    <source>
        <dbReference type="EMBL" id="CAK9277178.1"/>
    </source>
</evidence>
<dbReference type="EMBL" id="OZ020103">
    <property type="protein sequence ID" value="CAK9277178.1"/>
    <property type="molecule type" value="Genomic_DNA"/>
</dbReference>
<evidence type="ECO:0000313" key="3">
    <source>
        <dbReference type="Proteomes" id="UP001497444"/>
    </source>
</evidence>
<gene>
    <name evidence="2" type="ORF">CSSPJE1EN1_LOCUS22656</name>
</gene>
<keyword evidence="1" id="KW-0812">Transmembrane</keyword>
<evidence type="ECO:0000256" key="1">
    <source>
        <dbReference type="SAM" id="Phobius"/>
    </source>
</evidence>
<sequence>MAQQLAIIERPKYCQLAMVWSVLILAPTLLDTKQTLLTPYADSSGKKTHNLRIVTKPAHNIINSGIL</sequence>
<name>A0ABP0XDI4_9BRYO</name>
<reference evidence="2" key="1">
    <citation type="submission" date="2024-02" db="EMBL/GenBank/DDBJ databases">
        <authorList>
            <consortium name="ELIXIR-Norway"/>
            <consortium name="Elixir Norway"/>
        </authorList>
    </citation>
    <scope>NUCLEOTIDE SEQUENCE</scope>
</reference>
<protein>
    <submittedName>
        <fullName evidence="2">Uncharacterized protein</fullName>
    </submittedName>
</protein>
<organism evidence="2 3">
    <name type="scientific">Sphagnum jensenii</name>
    <dbReference type="NCBI Taxonomy" id="128206"/>
    <lineage>
        <taxon>Eukaryota</taxon>
        <taxon>Viridiplantae</taxon>
        <taxon>Streptophyta</taxon>
        <taxon>Embryophyta</taxon>
        <taxon>Bryophyta</taxon>
        <taxon>Sphagnophytina</taxon>
        <taxon>Sphagnopsida</taxon>
        <taxon>Sphagnales</taxon>
        <taxon>Sphagnaceae</taxon>
        <taxon>Sphagnum</taxon>
    </lineage>
</organism>
<dbReference type="Proteomes" id="UP001497444">
    <property type="component" value="Chromosome 8"/>
</dbReference>
<proteinExistence type="predicted"/>
<feature type="transmembrane region" description="Helical" evidence="1">
    <location>
        <begin position="12"/>
        <end position="30"/>
    </location>
</feature>
<keyword evidence="1" id="KW-1133">Transmembrane helix</keyword>